<protein>
    <submittedName>
        <fullName evidence="1">Uncharacterized protein</fullName>
    </submittedName>
</protein>
<gene>
    <name evidence="1" type="ORF">IE53DRAFT_382973</name>
</gene>
<sequence length="524" mass="55417">MSEPGASGSGSNNSSSNDGGNSTASTSEIKPKQNRAELHAQAVRFLTSAKLQASATDDAKKEFLRSKGLDEDEIAKAFEDSKSPALTSPSLAGISRSPNLQNDDFAFERAARDFDNPIEAPQPPTKTYPKSPLALYYEPNQESQSVGVRSQRQAPDSPLTRYQVLLGFFKTLSLFMMLGGGATAVVVALYRTYVLPRITATFDARSIALKHHLSLFERLVDSTRKLTTYVPASSAGLPEATVHRKGVLKKVHFDDEVESNAVSATQSQVGKEGTKNEMHTTTTETEAAASANSNEKDGLLPQDGKSEAVEGEAEAGVAQVKEKATMEPIDLTEPLRKSLGRLAAALRSDMSSSAVGPTEGGTPANPSTTSSSPSLAARVSDAGSDSGSEEWEDDDDVSDDGLEFDPYGSYQKKKHSPSGGSARSKAGKRDELKQALKGFSAEISTHQFIASSQSATGGLTRYGGYAPSNPGSGSESPKSGDIGQVKAEIRSLKGLLLSRRNFPSFGRASVAPALPTSEVRTTAV</sequence>
<evidence type="ECO:0000313" key="2">
    <source>
        <dbReference type="Proteomes" id="UP000245626"/>
    </source>
</evidence>
<dbReference type="Proteomes" id="UP000245626">
    <property type="component" value="Unassembled WGS sequence"/>
</dbReference>
<name>A0ACD0P8H3_9BASI</name>
<proteinExistence type="predicted"/>
<dbReference type="EMBL" id="KZ819685">
    <property type="protein sequence ID" value="PWN54418.1"/>
    <property type="molecule type" value="Genomic_DNA"/>
</dbReference>
<evidence type="ECO:0000313" key="1">
    <source>
        <dbReference type="EMBL" id="PWN54418.1"/>
    </source>
</evidence>
<organism evidence="1 2">
    <name type="scientific">Violaceomyces palustris</name>
    <dbReference type="NCBI Taxonomy" id="1673888"/>
    <lineage>
        <taxon>Eukaryota</taxon>
        <taxon>Fungi</taxon>
        <taxon>Dikarya</taxon>
        <taxon>Basidiomycota</taxon>
        <taxon>Ustilaginomycotina</taxon>
        <taxon>Ustilaginomycetes</taxon>
        <taxon>Violaceomycetales</taxon>
        <taxon>Violaceomycetaceae</taxon>
        <taxon>Violaceomyces</taxon>
    </lineage>
</organism>
<accession>A0ACD0P8H3</accession>
<reference evidence="1 2" key="1">
    <citation type="journal article" date="2018" name="Mol. Biol. Evol.">
        <title>Broad Genomic Sampling Reveals a Smut Pathogenic Ancestry of the Fungal Clade Ustilaginomycotina.</title>
        <authorList>
            <person name="Kijpornyongpan T."/>
            <person name="Mondo S.J."/>
            <person name="Barry K."/>
            <person name="Sandor L."/>
            <person name="Lee J."/>
            <person name="Lipzen A."/>
            <person name="Pangilinan J."/>
            <person name="LaButti K."/>
            <person name="Hainaut M."/>
            <person name="Henrissat B."/>
            <person name="Grigoriev I.V."/>
            <person name="Spatafora J.W."/>
            <person name="Aime M.C."/>
        </authorList>
    </citation>
    <scope>NUCLEOTIDE SEQUENCE [LARGE SCALE GENOMIC DNA]</scope>
    <source>
        <strain evidence="1 2">SA 807</strain>
    </source>
</reference>
<keyword evidence="2" id="KW-1185">Reference proteome</keyword>